<dbReference type="AlphaFoldDB" id="X0Z1V3"/>
<sequence>MDVDIFINVNSDESGYINYSIAVDKEFYDNLSEDDFLKDIRDSFTNKNVSFEELDKDDKHFIVFTYSFSDLNELTKLSNEIKRHGLSLSVDKINGIFK</sequence>
<evidence type="ECO:0000313" key="1">
    <source>
        <dbReference type="EMBL" id="GAG63135.1"/>
    </source>
</evidence>
<reference evidence="1" key="1">
    <citation type="journal article" date="2014" name="Front. Microbiol.">
        <title>High frequency of phylogenetically diverse reductive dehalogenase-homologous genes in deep subseafloor sedimentary metagenomes.</title>
        <authorList>
            <person name="Kawai M."/>
            <person name="Futagami T."/>
            <person name="Toyoda A."/>
            <person name="Takaki Y."/>
            <person name="Nishi S."/>
            <person name="Hori S."/>
            <person name="Arai W."/>
            <person name="Tsubouchi T."/>
            <person name="Morono Y."/>
            <person name="Uchiyama I."/>
            <person name="Ito T."/>
            <person name="Fujiyama A."/>
            <person name="Inagaki F."/>
            <person name="Takami H."/>
        </authorList>
    </citation>
    <scope>NUCLEOTIDE SEQUENCE</scope>
    <source>
        <strain evidence="1">Expedition CK06-06</strain>
    </source>
</reference>
<name>X0Z1V3_9ZZZZ</name>
<feature type="non-terminal residue" evidence="1">
    <location>
        <position position="98"/>
    </location>
</feature>
<protein>
    <submittedName>
        <fullName evidence="1">Uncharacterized protein</fullName>
    </submittedName>
</protein>
<dbReference type="EMBL" id="BART01003890">
    <property type="protein sequence ID" value="GAG63135.1"/>
    <property type="molecule type" value="Genomic_DNA"/>
</dbReference>
<comment type="caution">
    <text evidence="1">The sequence shown here is derived from an EMBL/GenBank/DDBJ whole genome shotgun (WGS) entry which is preliminary data.</text>
</comment>
<organism evidence="1">
    <name type="scientific">marine sediment metagenome</name>
    <dbReference type="NCBI Taxonomy" id="412755"/>
    <lineage>
        <taxon>unclassified sequences</taxon>
        <taxon>metagenomes</taxon>
        <taxon>ecological metagenomes</taxon>
    </lineage>
</organism>
<gene>
    <name evidence="1" type="ORF">S01H4_10267</name>
</gene>
<accession>X0Z1V3</accession>
<proteinExistence type="predicted"/>